<dbReference type="Proteomes" id="UP001652621">
    <property type="component" value="Unplaced"/>
</dbReference>
<feature type="domain" description="Homeobox" evidence="8">
    <location>
        <begin position="376"/>
        <end position="436"/>
    </location>
</feature>
<dbReference type="InterPro" id="IPR017970">
    <property type="entry name" value="Homeobox_CS"/>
</dbReference>
<dbReference type="SUPFAM" id="SSF46689">
    <property type="entry name" value="Homeodomain-like"/>
    <property type="match status" value="1"/>
</dbReference>
<evidence type="ECO:0000256" key="2">
    <source>
        <dbReference type="ARBA" id="ARBA00023125"/>
    </source>
</evidence>
<evidence type="ECO:0000313" key="10">
    <source>
        <dbReference type="RefSeq" id="XP_058978561.1"/>
    </source>
</evidence>
<feature type="region of interest" description="Disordered" evidence="7">
    <location>
        <begin position="633"/>
        <end position="701"/>
    </location>
</feature>
<evidence type="ECO:0000256" key="1">
    <source>
        <dbReference type="ARBA" id="ARBA00004123"/>
    </source>
</evidence>
<dbReference type="InterPro" id="IPR001356">
    <property type="entry name" value="HD"/>
</dbReference>
<dbReference type="PROSITE" id="PS00027">
    <property type="entry name" value="HOMEOBOX_1"/>
    <property type="match status" value="1"/>
</dbReference>
<organism evidence="9 10">
    <name type="scientific">Musca domestica</name>
    <name type="common">House fly</name>
    <dbReference type="NCBI Taxonomy" id="7370"/>
    <lineage>
        <taxon>Eukaryota</taxon>
        <taxon>Metazoa</taxon>
        <taxon>Ecdysozoa</taxon>
        <taxon>Arthropoda</taxon>
        <taxon>Hexapoda</taxon>
        <taxon>Insecta</taxon>
        <taxon>Pterygota</taxon>
        <taxon>Neoptera</taxon>
        <taxon>Endopterygota</taxon>
        <taxon>Diptera</taxon>
        <taxon>Brachycera</taxon>
        <taxon>Muscomorpha</taxon>
        <taxon>Muscoidea</taxon>
        <taxon>Muscidae</taxon>
        <taxon>Musca</taxon>
    </lineage>
</organism>
<keyword evidence="3 5" id="KW-0371">Homeobox</keyword>
<evidence type="ECO:0000256" key="4">
    <source>
        <dbReference type="ARBA" id="ARBA00023242"/>
    </source>
</evidence>
<feature type="compositionally biased region" description="Low complexity" evidence="7">
    <location>
        <begin position="343"/>
        <end position="358"/>
    </location>
</feature>
<dbReference type="PROSITE" id="PS50071">
    <property type="entry name" value="HOMEOBOX_2"/>
    <property type="match status" value="1"/>
</dbReference>
<feature type="region of interest" description="Disordered" evidence="7">
    <location>
        <begin position="284"/>
        <end position="382"/>
    </location>
</feature>
<protein>
    <submittedName>
        <fullName evidence="10">Retinal homeobox protein Rx-like</fullName>
    </submittedName>
</protein>
<dbReference type="SMART" id="SM00389">
    <property type="entry name" value="HOX"/>
    <property type="match status" value="1"/>
</dbReference>
<evidence type="ECO:0000256" key="3">
    <source>
        <dbReference type="ARBA" id="ARBA00023155"/>
    </source>
</evidence>
<gene>
    <name evidence="10" type="primary">LOC101892704</name>
</gene>
<dbReference type="GeneID" id="101892704"/>
<keyword evidence="9" id="KW-1185">Reference proteome</keyword>
<feature type="compositionally biased region" description="Low complexity" evidence="7">
    <location>
        <begin position="296"/>
        <end position="322"/>
    </location>
</feature>
<dbReference type="Pfam" id="PF00046">
    <property type="entry name" value="Homeodomain"/>
    <property type="match status" value="1"/>
</dbReference>
<dbReference type="CDD" id="cd00086">
    <property type="entry name" value="homeodomain"/>
    <property type="match status" value="1"/>
</dbReference>
<feature type="region of interest" description="Disordered" evidence="7">
    <location>
        <begin position="110"/>
        <end position="233"/>
    </location>
</feature>
<proteinExistence type="predicted"/>
<keyword evidence="4 5" id="KW-0539">Nucleus</keyword>
<dbReference type="RefSeq" id="XP_058978561.1">
    <property type="nucleotide sequence ID" value="XM_059122578.1"/>
</dbReference>
<feature type="DNA-binding region" description="Homeobox" evidence="5">
    <location>
        <begin position="378"/>
        <end position="437"/>
    </location>
</feature>
<dbReference type="InterPro" id="IPR050649">
    <property type="entry name" value="Paired_Homeobox_TFs"/>
</dbReference>
<evidence type="ECO:0000256" key="5">
    <source>
        <dbReference type="PROSITE-ProRule" id="PRU00108"/>
    </source>
</evidence>
<evidence type="ECO:0000313" key="9">
    <source>
        <dbReference type="Proteomes" id="UP001652621"/>
    </source>
</evidence>
<feature type="compositionally biased region" description="Low complexity" evidence="7">
    <location>
        <begin position="678"/>
        <end position="689"/>
    </location>
</feature>
<keyword evidence="2 5" id="KW-0238">DNA-binding</keyword>
<feature type="compositionally biased region" description="Basic residues" evidence="7">
    <location>
        <begin position="215"/>
        <end position="225"/>
    </location>
</feature>
<evidence type="ECO:0000256" key="6">
    <source>
        <dbReference type="RuleBase" id="RU000682"/>
    </source>
</evidence>
<dbReference type="InterPro" id="IPR009057">
    <property type="entry name" value="Homeodomain-like_sf"/>
</dbReference>
<dbReference type="Gene3D" id="1.10.10.60">
    <property type="entry name" value="Homeodomain-like"/>
    <property type="match status" value="1"/>
</dbReference>
<name>A0ABM3UYE2_MUSDO</name>
<dbReference type="PANTHER" id="PTHR24329">
    <property type="entry name" value="HOMEOBOX PROTEIN ARISTALESS"/>
    <property type="match status" value="1"/>
</dbReference>
<reference evidence="10" key="1">
    <citation type="submission" date="2025-08" db="UniProtKB">
        <authorList>
            <consortium name="RefSeq"/>
        </authorList>
    </citation>
    <scope>IDENTIFICATION</scope>
    <source>
        <strain evidence="10">Aabys</strain>
        <tissue evidence="10">Whole body</tissue>
    </source>
</reference>
<accession>A0ABM3UYE2</accession>
<sequence length="701" mass="76798">MEHTAFEDQIFSEFSGPLSPLDGKPLTPTSVAHGMHSVMLSLPPGATVMQHPGSADMCSQRLPDCQTLLSSTSPKMDPYKSSTPDYDNKMEYVTKMGCYSPTQKYEYLTTANGGGSAHKLDHHHQQYSSTPPPTQPGNHTPNGLAHQQHKSMAHHQTHPHHHHQQQQHQQIHHSPNAMLDYVHHHHQQQHQLHNANGKMDYDPHGHQQQQQQQQHPHHQQTHPHHIYATSSPHHNHHEIINANEHNMSPLTANGLIGNSSAVSASLGANPNTDGSLLQQTTMQPATPNNVLTGPVPQQTNGGLNPQQQQQQQQQQSPTGLTNGLKLNKGKHDEMCSPPNPDASQNNGSTSSSSMANSNTPPAVKKNDKKKGDPNGIKKKKTRTTFTAYQLEELERAFERAPYPDVFAREELAIKLNLSESRVQVWFQNRRAKWRKHEPPRKTGYIKTSTPPTSTLNTTLAAPFATFPQTTTVTPPGSMDSWTSYQPPYELSPQFSLLSPAASPYGTYTSQYGTYVHESQIFPMRHFEYGSPPRVEMGGGGGGSVLAGPTQPDDVQKLHNHDATGYMTQPGMMAEDVTTATHLSDGTTTTTVHLVHQQNGGSSKYLGSDETKYLNVGPGNGLEQQNGTICHITSHDPQQQQSSQQASHLNVGTAAGPNADDANDGGGLQTIIKSEEANAAHQHQSQQNGAVSHTYVLPPFLH</sequence>
<evidence type="ECO:0000256" key="7">
    <source>
        <dbReference type="SAM" id="MobiDB-lite"/>
    </source>
</evidence>
<dbReference type="PANTHER" id="PTHR24329:SF543">
    <property type="entry name" value="FI01017P-RELATED"/>
    <property type="match status" value="1"/>
</dbReference>
<comment type="subcellular location">
    <subcellularLocation>
        <location evidence="1 5 6">Nucleus</location>
    </subcellularLocation>
</comment>
<feature type="compositionally biased region" description="Basic residues" evidence="7">
    <location>
        <begin position="147"/>
        <end position="165"/>
    </location>
</feature>
<evidence type="ECO:0000259" key="8">
    <source>
        <dbReference type="PROSITE" id="PS50071"/>
    </source>
</evidence>